<dbReference type="Gene3D" id="3.40.250.10">
    <property type="entry name" value="Rhodanese-like domain"/>
    <property type="match status" value="1"/>
</dbReference>
<dbReference type="Proteomes" id="UP000178379">
    <property type="component" value="Unassembled WGS sequence"/>
</dbReference>
<evidence type="ECO:0000313" key="4">
    <source>
        <dbReference type="Proteomes" id="UP000178379"/>
    </source>
</evidence>
<dbReference type="EMBL" id="MFSQ01000094">
    <property type="protein sequence ID" value="OGI39602.1"/>
    <property type="molecule type" value="Genomic_DNA"/>
</dbReference>
<sequence>MRAVRIACLLAGLLGTAPAWAKTPVTPLQLPGATVVTAEKVRELTSQGAVLVDARVGHEYASEHIRGAVSIPYKEHSAKHVNYDASKDSFDLSRLPKDRKAAVIFYCNAGECWKSYKASRAALKAGYSRVYWLRGGIPEWKEKGLPVE</sequence>
<reference evidence="3 4" key="1">
    <citation type="journal article" date="2016" name="Nat. Commun.">
        <title>Thousands of microbial genomes shed light on interconnected biogeochemical processes in an aquifer system.</title>
        <authorList>
            <person name="Anantharaman K."/>
            <person name="Brown C.T."/>
            <person name="Hug L.A."/>
            <person name="Sharon I."/>
            <person name="Castelle C.J."/>
            <person name="Probst A.J."/>
            <person name="Thomas B.C."/>
            <person name="Singh A."/>
            <person name="Wilkins M.J."/>
            <person name="Karaoz U."/>
            <person name="Brodie E.L."/>
            <person name="Williams K.H."/>
            <person name="Hubbard S.S."/>
            <person name="Banfield J.F."/>
        </authorList>
    </citation>
    <scope>NUCLEOTIDE SEQUENCE [LARGE SCALE GENOMIC DNA]</scope>
</reference>
<dbReference type="PANTHER" id="PTHR44086:SF10">
    <property type="entry name" value="THIOSULFATE SULFURTRANSFERASE_RHODANESE-LIKE DOMAIN-CONTAINING PROTEIN 3"/>
    <property type="match status" value="1"/>
</dbReference>
<feature type="signal peptide" evidence="1">
    <location>
        <begin position="1"/>
        <end position="21"/>
    </location>
</feature>
<dbReference type="InterPro" id="IPR001763">
    <property type="entry name" value="Rhodanese-like_dom"/>
</dbReference>
<dbReference type="AlphaFoldDB" id="A0A1F6T363"/>
<comment type="caution">
    <text evidence="3">The sequence shown here is derived from an EMBL/GenBank/DDBJ whole genome shotgun (WGS) entry which is preliminary data.</text>
</comment>
<evidence type="ECO:0000313" key="3">
    <source>
        <dbReference type="EMBL" id="OGI39602.1"/>
    </source>
</evidence>
<name>A0A1F6T363_9PROT</name>
<dbReference type="SUPFAM" id="SSF52821">
    <property type="entry name" value="Rhodanese/Cell cycle control phosphatase"/>
    <property type="match status" value="1"/>
</dbReference>
<organism evidence="3 4">
    <name type="scientific">Candidatus Muproteobacteria bacterium RBG_16_62_13</name>
    <dbReference type="NCBI Taxonomy" id="1817756"/>
    <lineage>
        <taxon>Bacteria</taxon>
        <taxon>Pseudomonadati</taxon>
        <taxon>Pseudomonadota</taxon>
        <taxon>Candidatus Muproteobacteria</taxon>
    </lineage>
</organism>
<feature type="chain" id="PRO_5009526527" evidence="1">
    <location>
        <begin position="22"/>
        <end position="148"/>
    </location>
</feature>
<dbReference type="PANTHER" id="PTHR44086">
    <property type="entry name" value="THIOSULFATE SULFURTRANSFERASE RDL2, MITOCHONDRIAL-RELATED"/>
    <property type="match status" value="1"/>
</dbReference>
<evidence type="ECO:0000256" key="1">
    <source>
        <dbReference type="SAM" id="SignalP"/>
    </source>
</evidence>
<dbReference type="InterPro" id="IPR036873">
    <property type="entry name" value="Rhodanese-like_dom_sf"/>
</dbReference>
<dbReference type="GO" id="GO:0004792">
    <property type="term" value="F:thiosulfate-cyanide sulfurtransferase activity"/>
    <property type="evidence" value="ECO:0007669"/>
    <property type="project" value="TreeGrafter"/>
</dbReference>
<protein>
    <submittedName>
        <fullName evidence="3">Rhodanese</fullName>
    </submittedName>
</protein>
<dbReference type="CDD" id="cd00158">
    <property type="entry name" value="RHOD"/>
    <property type="match status" value="1"/>
</dbReference>
<evidence type="ECO:0000259" key="2">
    <source>
        <dbReference type="PROSITE" id="PS50206"/>
    </source>
</evidence>
<gene>
    <name evidence="3" type="ORF">A2140_06835</name>
</gene>
<keyword evidence="1" id="KW-0732">Signal</keyword>
<dbReference type="STRING" id="1817756.A2140_06835"/>
<dbReference type="SMART" id="SM00450">
    <property type="entry name" value="RHOD"/>
    <property type="match status" value="1"/>
</dbReference>
<proteinExistence type="predicted"/>
<dbReference type="Pfam" id="PF00581">
    <property type="entry name" value="Rhodanese"/>
    <property type="match status" value="1"/>
</dbReference>
<dbReference type="PROSITE" id="PS50206">
    <property type="entry name" value="RHODANESE_3"/>
    <property type="match status" value="1"/>
</dbReference>
<accession>A0A1F6T363</accession>
<feature type="domain" description="Rhodanese" evidence="2">
    <location>
        <begin position="45"/>
        <end position="148"/>
    </location>
</feature>